<evidence type="ECO:0000313" key="2">
    <source>
        <dbReference type="RefSeq" id="XP_028149734.1"/>
    </source>
</evidence>
<organism evidence="2">
    <name type="scientific">Diabrotica virgifera virgifera</name>
    <name type="common">western corn rootworm</name>
    <dbReference type="NCBI Taxonomy" id="50390"/>
    <lineage>
        <taxon>Eukaryota</taxon>
        <taxon>Metazoa</taxon>
        <taxon>Ecdysozoa</taxon>
        <taxon>Arthropoda</taxon>
        <taxon>Hexapoda</taxon>
        <taxon>Insecta</taxon>
        <taxon>Pterygota</taxon>
        <taxon>Neoptera</taxon>
        <taxon>Endopterygota</taxon>
        <taxon>Coleoptera</taxon>
        <taxon>Polyphaga</taxon>
        <taxon>Cucujiformia</taxon>
        <taxon>Chrysomeloidea</taxon>
        <taxon>Chrysomelidae</taxon>
        <taxon>Galerucinae</taxon>
        <taxon>Diabroticina</taxon>
        <taxon>Diabroticites</taxon>
        <taxon>Diabrotica</taxon>
    </lineage>
</organism>
<feature type="region of interest" description="Disordered" evidence="1">
    <location>
        <begin position="30"/>
        <end position="115"/>
    </location>
</feature>
<feature type="compositionally biased region" description="Polar residues" evidence="1">
    <location>
        <begin position="30"/>
        <end position="42"/>
    </location>
</feature>
<dbReference type="InParanoid" id="A0A6P7GJ93"/>
<accession>A0A6P7GJ93</accession>
<evidence type="ECO:0000256" key="1">
    <source>
        <dbReference type="SAM" id="MobiDB-lite"/>
    </source>
</evidence>
<proteinExistence type="predicted"/>
<dbReference type="RefSeq" id="XP_028149734.1">
    <property type="nucleotide sequence ID" value="XM_028293933.1"/>
</dbReference>
<reference evidence="2" key="1">
    <citation type="submission" date="2025-08" db="UniProtKB">
        <authorList>
            <consortium name="RefSeq"/>
        </authorList>
    </citation>
    <scope>IDENTIFICATION</scope>
    <source>
        <tissue evidence="2">Whole insect</tissue>
    </source>
</reference>
<feature type="region of interest" description="Disordered" evidence="1">
    <location>
        <begin position="181"/>
        <end position="221"/>
    </location>
</feature>
<protein>
    <submittedName>
        <fullName evidence="2">Testis-specific Y-encoded-like protein 2</fullName>
    </submittedName>
</protein>
<sequence>MNIDSDMNIIYIQRELFIFVINPGNLLSEETTGSNEISTQEVVHSAKGETQENNEISTTHEAAHSTEGETPGNNEISIHEAARSAEEETPGNNEISTDEPVDTAKDQQNENNEDTLMDVDLVEYLSDCEDENQGRNSSQDTICYYIKTDPDEPKAEGEATKSNIKEPDIGDELLELLSDQKFPDYMPNDDNIDKEDDEEEANKVLDILNNDNPDNEGDEEEADKVLNLLNNDDSVLSDSIIDSDT</sequence>
<name>A0A6P7GJ93_DIAVI</name>
<feature type="compositionally biased region" description="Basic and acidic residues" evidence="1">
    <location>
        <begin position="77"/>
        <end position="86"/>
    </location>
</feature>
<dbReference type="AlphaFoldDB" id="A0A6P7GJ93"/>
<feature type="compositionally biased region" description="Polar residues" evidence="1">
    <location>
        <begin position="51"/>
        <end position="60"/>
    </location>
</feature>
<feature type="compositionally biased region" description="Acidic residues" evidence="1">
    <location>
        <begin position="190"/>
        <end position="200"/>
    </location>
</feature>
<gene>
    <name evidence="2" type="primary">LOC114343120</name>
</gene>